<dbReference type="Proteomes" id="UP000185779">
    <property type="component" value="Unassembled WGS sequence"/>
</dbReference>
<feature type="transmembrane region" description="Helical" evidence="1">
    <location>
        <begin position="209"/>
        <end position="230"/>
    </location>
</feature>
<evidence type="ECO:0000313" key="2">
    <source>
        <dbReference type="EMBL" id="HEC57729.1"/>
    </source>
</evidence>
<evidence type="ECO:0000256" key="1">
    <source>
        <dbReference type="SAM" id="Phobius"/>
    </source>
</evidence>
<dbReference type="Pfam" id="PF07758">
    <property type="entry name" value="DUF1614"/>
    <property type="match status" value="1"/>
</dbReference>
<keyword evidence="4" id="KW-1185">Reference proteome</keyword>
<accession>A0A1F2P3D4</accession>
<dbReference type="AlphaFoldDB" id="A0A1F2P3D4"/>
<gene>
    <name evidence="2" type="ORF">ENI32_07670</name>
    <name evidence="3" type="ORF">SBU_001396</name>
</gene>
<sequence>MRGIVRYPDLRVMLFFLLILIPIFILTYRTDQSAYVFPLCPFTFFAISLLFLLLSMIEVVVFEMKMKKPHYTEREIEELERLYSIPREEIEGEDGRLYNSTITLNLGGFILPLIFALYIALISPLALEELVIITAIMIALTNLLASIVPGVGIVIPPYVGLFALPLALIVTPEDVITGMLVSGIIGIELGLITKIFSIDRELGSPVFSIGGRGSFESIYIPIILGLLFALW</sequence>
<evidence type="ECO:0000313" key="3">
    <source>
        <dbReference type="EMBL" id="OFV65695.1"/>
    </source>
</evidence>
<comment type="caution">
    <text evidence="3">The sequence shown here is derived from an EMBL/GenBank/DDBJ whole genome shotgun (WGS) entry which is preliminary data.</text>
</comment>
<evidence type="ECO:0000313" key="4">
    <source>
        <dbReference type="Proteomes" id="UP000185779"/>
    </source>
</evidence>
<feature type="transmembrane region" description="Helical" evidence="1">
    <location>
        <begin position="176"/>
        <end position="197"/>
    </location>
</feature>
<reference evidence="2" key="2">
    <citation type="journal article" date="2020" name="mSystems">
        <title>Genome- and Community-Level Interaction Insights into Carbon Utilization and Element Cycling Functions of Hydrothermarchaeota in Hydrothermal Sediment.</title>
        <authorList>
            <person name="Zhou Z."/>
            <person name="Liu Y."/>
            <person name="Xu W."/>
            <person name="Pan J."/>
            <person name="Luo Z.H."/>
            <person name="Li M."/>
        </authorList>
    </citation>
    <scope>NUCLEOTIDE SEQUENCE [LARGE SCALE GENOMIC DNA]</scope>
    <source>
        <strain evidence="2">HyVt-386</strain>
    </source>
</reference>
<reference evidence="3 4" key="1">
    <citation type="submission" date="2016-05" db="EMBL/GenBank/DDBJ databases">
        <title>Microbial consortia oxidize butane by reversing methanogenesis.</title>
        <authorList>
            <person name="Laso-Perez R."/>
            <person name="Richter M."/>
            <person name="Wegener G."/>
            <person name="Musat F."/>
        </authorList>
    </citation>
    <scope>NUCLEOTIDE SEQUENCE [LARGE SCALE GENOMIC DNA]</scope>
    <source>
        <strain evidence="3">BOX1</strain>
    </source>
</reference>
<name>A0A1F2P3D4_9EURY</name>
<feature type="transmembrane region" description="Helical" evidence="1">
    <location>
        <begin position="151"/>
        <end position="170"/>
    </location>
</feature>
<dbReference type="Proteomes" id="UP000885936">
    <property type="component" value="Unassembled WGS sequence"/>
</dbReference>
<feature type="transmembrane region" description="Helical" evidence="1">
    <location>
        <begin position="12"/>
        <end position="29"/>
    </location>
</feature>
<dbReference type="EMBL" id="DRIE01000124">
    <property type="protein sequence ID" value="HEC57729.1"/>
    <property type="molecule type" value="Genomic_DNA"/>
</dbReference>
<feature type="transmembrane region" description="Helical" evidence="1">
    <location>
        <begin position="97"/>
        <end position="119"/>
    </location>
</feature>
<dbReference type="InterPro" id="IPR011672">
    <property type="entry name" value="DUF1614"/>
</dbReference>
<dbReference type="STRING" id="1839936.SBU_001396"/>
<protein>
    <submittedName>
        <fullName evidence="2">DUF1614 domain-containing protein</fullName>
    </submittedName>
    <submittedName>
        <fullName evidence="3">Membrane protein containing DUF1614</fullName>
    </submittedName>
</protein>
<feature type="transmembrane region" description="Helical" evidence="1">
    <location>
        <begin position="35"/>
        <end position="61"/>
    </location>
</feature>
<proteinExistence type="predicted"/>
<organism evidence="3 4">
    <name type="scientific">Candidatus Syntropharchaeum butanivorans</name>
    <dbReference type="NCBI Taxonomy" id="1839936"/>
    <lineage>
        <taxon>Archaea</taxon>
        <taxon>Methanobacteriati</taxon>
        <taxon>Methanobacteriota</taxon>
        <taxon>Stenosarchaea group</taxon>
        <taxon>Methanomicrobia</taxon>
        <taxon>Methanosarcinales</taxon>
        <taxon>ANME-2 cluster</taxon>
        <taxon>Candidatus Syntropharchaeum</taxon>
    </lineage>
</organism>
<keyword evidence="1" id="KW-0472">Membrane</keyword>
<dbReference type="EMBL" id="LYOR01000008">
    <property type="protein sequence ID" value="OFV65695.1"/>
    <property type="molecule type" value="Genomic_DNA"/>
</dbReference>
<keyword evidence="1" id="KW-1133">Transmembrane helix</keyword>
<keyword evidence="1" id="KW-0812">Transmembrane</keyword>